<dbReference type="EMBL" id="CABPRU010000015">
    <property type="protein sequence ID" value="VVE46076.1"/>
    <property type="molecule type" value="Genomic_DNA"/>
</dbReference>
<reference evidence="1 2" key="1">
    <citation type="submission" date="2019-08" db="EMBL/GenBank/DDBJ databases">
        <authorList>
            <person name="Peeters C."/>
        </authorList>
    </citation>
    <scope>NUCLEOTIDE SEQUENCE [LARGE SCALE GENOMIC DNA]</scope>
    <source>
        <strain evidence="1 2">LMG 31013</strain>
    </source>
</reference>
<protein>
    <submittedName>
        <fullName evidence="1">Uncharacterized protein</fullName>
    </submittedName>
</protein>
<proteinExistence type="predicted"/>
<evidence type="ECO:0000313" key="2">
    <source>
        <dbReference type="Proteomes" id="UP000334380"/>
    </source>
</evidence>
<evidence type="ECO:0000313" key="1">
    <source>
        <dbReference type="EMBL" id="VVE46076.1"/>
    </source>
</evidence>
<organism evidence="1 2">
    <name type="scientific">Pandoraea terrigena</name>
    <dbReference type="NCBI Taxonomy" id="2508292"/>
    <lineage>
        <taxon>Bacteria</taxon>
        <taxon>Pseudomonadati</taxon>
        <taxon>Pseudomonadota</taxon>
        <taxon>Betaproteobacteria</taxon>
        <taxon>Burkholderiales</taxon>
        <taxon>Burkholderiaceae</taxon>
        <taxon>Pandoraea</taxon>
    </lineage>
</organism>
<name>A0A5E4YBH9_9BURK</name>
<dbReference type="Proteomes" id="UP000334380">
    <property type="component" value="Unassembled WGS sequence"/>
</dbReference>
<sequence length="296" mass="32879">MTKETVESDVNFGLSGINLEGKVIDMGQGIQLRPTFAHLFSTDVLAFAQPASPLSFHPGPWQAVSRRPGVDITAELFIPKEYGHKRVKRIEVGHTIISLLRLWYDPRVTTQVLTKGPIAPMRDRKDKGGEFIGMIHGGRERFVEIAPVAGDNDLTKIDWVAENWSAAVDLRGESTEFDFALDTFDNAQCIPNTAMMLVSIWGALEAIFSPHKAELVFRVSAQLAAFLEGRGATRMAMQREIVKLYNLRSAAAHGSPKHGSSDLIATFHLLRMAIIRMVERKSVPDKEALEKLLFEA</sequence>
<gene>
    <name evidence="1" type="ORF">PTE31013_04440</name>
</gene>
<dbReference type="AlphaFoldDB" id="A0A5E4YBH9"/>
<dbReference type="RefSeq" id="WP_150614801.1">
    <property type="nucleotide sequence ID" value="NZ_CABPRU010000015.1"/>
</dbReference>
<dbReference type="OrthoDB" id="7062109at2"/>
<keyword evidence="2" id="KW-1185">Reference proteome</keyword>
<accession>A0A5E4YBH9</accession>